<protein>
    <submittedName>
        <fullName evidence="1">Uncharacterized protein</fullName>
    </submittedName>
</protein>
<dbReference type="Gene3D" id="3.40.50.300">
    <property type="entry name" value="P-loop containing nucleotide triphosphate hydrolases"/>
    <property type="match status" value="1"/>
</dbReference>
<dbReference type="SUPFAM" id="SSF52540">
    <property type="entry name" value="P-loop containing nucleoside triphosphate hydrolases"/>
    <property type="match status" value="1"/>
</dbReference>
<evidence type="ECO:0000313" key="2">
    <source>
        <dbReference type="Proteomes" id="UP000676336"/>
    </source>
</evidence>
<dbReference type="AlphaFoldDB" id="A0A8S3KKW2"/>
<sequence length="146" mass="17323">SHLQILDNILMNLDRSILTTIYLDVSKSKLDQRQSKQTRTNDGIQIFEHRYSIFQEETLPLIDELKKRDQLIRIICDSESPEEIHKNLLTALLQRQERNHSHLDSYEWLEVKLATKSIDKITVLNEFRQRALDENEKLGRRTGILR</sequence>
<name>A0A8S3KKW2_9BILA</name>
<gene>
    <name evidence="1" type="ORF">SMN809_LOCUS85713</name>
</gene>
<reference evidence="1" key="1">
    <citation type="submission" date="2021-02" db="EMBL/GenBank/DDBJ databases">
        <authorList>
            <person name="Nowell W R."/>
        </authorList>
    </citation>
    <scope>NUCLEOTIDE SEQUENCE</scope>
</reference>
<organism evidence="1 2">
    <name type="scientific">Rotaria magnacalcarata</name>
    <dbReference type="NCBI Taxonomy" id="392030"/>
    <lineage>
        <taxon>Eukaryota</taxon>
        <taxon>Metazoa</taxon>
        <taxon>Spiralia</taxon>
        <taxon>Gnathifera</taxon>
        <taxon>Rotifera</taxon>
        <taxon>Eurotatoria</taxon>
        <taxon>Bdelloidea</taxon>
        <taxon>Philodinida</taxon>
        <taxon>Philodinidae</taxon>
        <taxon>Rotaria</taxon>
    </lineage>
</organism>
<feature type="non-terminal residue" evidence="1">
    <location>
        <position position="146"/>
    </location>
</feature>
<proteinExistence type="predicted"/>
<comment type="caution">
    <text evidence="1">The sequence shown here is derived from an EMBL/GenBank/DDBJ whole genome shotgun (WGS) entry which is preliminary data.</text>
</comment>
<feature type="non-terminal residue" evidence="1">
    <location>
        <position position="1"/>
    </location>
</feature>
<accession>A0A8S3KKW2</accession>
<dbReference type="EMBL" id="CAJOBI010366437">
    <property type="protein sequence ID" value="CAF5228344.1"/>
    <property type="molecule type" value="Genomic_DNA"/>
</dbReference>
<evidence type="ECO:0000313" key="1">
    <source>
        <dbReference type="EMBL" id="CAF5228344.1"/>
    </source>
</evidence>
<dbReference type="InterPro" id="IPR027417">
    <property type="entry name" value="P-loop_NTPase"/>
</dbReference>
<dbReference type="Proteomes" id="UP000676336">
    <property type="component" value="Unassembled WGS sequence"/>
</dbReference>